<evidence type="ECO:0000256" key="5">
    <source>
        <dbReference type="ARBA" id="ARBA00023125"/>
    </source>
</evidence>
<evidence type="ECO:0000259" key="11">
    <source>
        <dbReference type="PROSITE" id="PS50217"/>
    </source>
</evidence>
<name>A0A4U5QLM9_POPAL</name>
<dbReference type="PROSITE" id="PS00036">
    <property type="entry name" value="BZIP_BASIC"/>
    <property type="match status" value="1"/>
</dbReference>
<dbReference type="EMBL" id="RCHU01000264">
    <property type="protein sequence ID" value="TKS09615.1"/>
    <property type="molecule type" value="Genomic_DNA"/>
</dbReference>
<comment type="subcellular location">
    <subcellularLocation>
        <location evidence="1">Nucleus</location>
    </subcellularLocation>
</comment>
<sequence length="392" mass="43033">MVVTESELNSQGEVDSPLQPDQQQTKNHAFSSLGRQSSIYSLTLDEFQHTLCESGRNFGSMNMDEFLASIWTAEENQATATSANMSGNNQIVIDNNAGQVLNDPYGHGGVSQQPSLPRQESLSLPAPLCRKTVDEVWSEIHKEQISGTENRGGNVQNPKTAPRQPTFGEMTLEDFLIKAGIVREQCTAPFQQQQRGLYESNRNNRAAATGFVARPILGMAAGGGGGVMHQGIGESSGRNGGYAGRAGNGGGYGQDHGVGMVAPLSPMSSDGMVTNFDNSGNQFGMETGGLSGRKRIIDGPVERVVERRQRRMIKNRESAARSRARKQAYTVELEAELNQLKEENKQLKHDLAELERKRKQQYFEESRMKARAQANKTKEKLRLTRRSSSCPL</sequence>
<dbReference type="GO" id="GO:0043565">
    <property type="term" value="F:sequence-specific DNA binding"/>
    <property type="evidence" value="ECO:0007669"/>
    <property type="project" value="UniProtKB-ARBA"/>
</dbReference>
<gene>
    <name evidence="12" type="ORF">D5086_0000091270</name>
</gene>
<feature type="region of interest" description="Disordered" evidence="10">
    <location>
        <begin position="364"/>
        <end position="392"/>
    </location>
</feature>
<dbReference type="GO" id="GO:0009845">
    <property type="term" value="P:seed germination"/>
    <property type="evidence" value="ECO:0007669"/>
    <property type="project" value="UniProtKB-ARBA"/>
</dbReference>
<dbReference type="Gene3D" id="1.20.5.170">
    <property type="match status" value="1"/>
</dbReference>
<dbReference type="PANTHER" id="PTHR22952:SF175">
    <property type="entry name" value="PROTEIN ABSCISIC ACID-INSENSITIVE 5"/>
    <property type="match status" value="1"/>
</dbReference>
<keyword evidence="6" id="KW-0804">Transcription</keyword>
<keyword evidence="4" id="KW-0805">Transcription regulation</keyword>
<dbReference type="InterPro" id="IPR004827">
    <property type="entry name" value="bZIP"/>
</dbReference>
<dbReference type="GO" id="GO:0009414">
    <property type="term" value="P:response to water deprivation"/>
    <property type="evidence" value="ECO:0007669"/>
    <property type="project" value="UniProtKB-ARBA"/>
</dbReference>
<dbReference type="STRING" id="43335.A0A4U5QLM9"/>
<dbReference type="GO" id="GO:0009651">
    <property type="term" value="P:response to salt stress"/>
    <property type="evidence" value="ECO:0007669"/>
    <property type="project" value="UniProtKB-ARBA"/>
</dbReference>
<keyword evidence="3" id="KW-0938">Abscisic acid signaling pathway</keyword>
<evidence type="ECO:0000313" key="12">
    <source>
        <dbReference type="EMBL" id="TKS09615.1"/>
    </source>
</evidence>
<evidence type="ECO:0000256" key="1">
    <source>
        <dbReference type="ARBA" id="ARBA00004123"/>
    </source>
</evidence>
<dbReference type="PROSITE" id="PS50217">
    <property type="entry name" value="BZIP"/>
    <property type="match status" value="1"/>
</dbReference>
<dbReference type="FunFam" id="1.20.5.170:FF:000060">
    <property type="entry name" value="protein ABSCISIC ACID-INSENSITIVE 5 isoform X1"/>
    <property type="match status" value="1"/>
</dbReference>
<dbReference type="SMART" id="SM00338">
    <property type="entry name" value="BRLZ"/>
    <property type="match status" value="1"/>
</dbReference>
<feature type="compositionally biased region" description="Polar residues" evidence="10">
    <location>
        <begin position="145"/>
        <end position="159"/>
    </location>
</feature>
<dbReference type="InterPro" id="IPR043452">
    <property type="entry name" value="BZIP46-like"/>
</dbReference>
<feature type="region of interest" description="Disordered" evidence="10">
    <location>
        <begin position="145"/>
        <end position="166"/>
    </location>
</feature>
<keyword evidence="2" id="KW-0597">Phosphoprotein</keyword>
<dbReference type="GO" id="GO:0005634">
    <property type="term" value="C:nucleus"/>
    <property type="evidence" value="ECO:0007669"/>
    <property type="project" value="UniProtKB-SubCell"/>
</dbReference>
<proteinExistence type="inferred from homology"/>
<dbReference type="AlphaFoldDB" id="A0A4U5QLM9"/>
<evidence type="ECO:0000256" key="4">
    <source>
        <dbReference type="ARBA" id="ARBA00023015"/>
    </source>
</evidence>
<evidence type="ECO:0000256" key="3">
    <source>
        <dbReference type="ARBA" id="ARBA00022682"/>
    </source>
</evidence>
<evidence type="ECO:0000256" key="2">
    <source>
        <dbReference type="ARBA" id="ARBA00022553"/>
    </source>
</evidence>
<dbReference type="PANTHER" id="PTHR22952">
    <property type="entry name" value="CAMP-RESPONSE ELEMENT BINDING PROTEIN-RELATED"/>
    <property type="match status" value="1"/>
</dbReference>
<evidence type="ECO:0000256" key="10">
    <source>
        <dbReference type="SAM" id="MobiDB-lite"/>
    </source>
</evidence>
<reference evidence="12" key="1">
    <citation type="submission" date="2018-10" db="EMBL/GenBank/DDBJ databases">
        <title>Population genomic analysis revealed the cold adaptation of white poplar.</title>
        <authorList>
            <person name="Liu Y.-J."/>
        </authorList>
    </citation>
    <scope>NUCLEOTIDE SEQUENCE [LARGE SCALE GENOMIC DNA]</scope>
    <source>
        <strain evidence="12">PAL-ZL1</strain>
    </source>
</reference>
<comment type="similarity">
    <text evidence="8">Belongs to the bZIP family. ABI5 subfamily.</text>
</comment>
<feature type="coiled-coil region" evidence="9">
    <location>
        <begin position="323"/>
        <end position="364"/>
    </location>
</feature>
<dbReference type="SUPFAM" id="SSF57959">
    <property type="entry name" value="Leucine zipper domain"/>
    <property type="match status" value="1"/>
</dbReference>
<dbReference type="CDD" id="cd14707">
    <property type="entry name" value="bZIP_plant_BZIP46"/>
    <property type="match status" value="1"/>
</dbReference>
<keyword evidence="7" id="KW-0539">Nucleus</keyword>
<evidence type="ECO:0000256" key="7">
    <source>
        <dbReference type="ARBA" id="ARBA00023242"/>
    </source>
</evidence>
<comment type="caution">
    <text evidence="12">The sequence shown here is derived from an EMBL/GenBank/DDBJ whole genome shotgun (WGS) entry which is preliminary data.</text>
</comment>
<keyword evidence="9" id="KW-0175">Coiled coil</keyword>
<organism evidence="12">
    <name type="scientific">Populus alba</name>
    <name type="common">White poplar</name>
    <dbReference type="NCBI Taxonomy" id="43335"/>
    <lineage>
        <taxon>Eukaryota</taxon>
        <taxon>Viridiplantae</taxon>
        <taxon>Streptophyta</taxon>
        <taxon>Embryophyta</taxon>
        <taxon>Tracheophyta</taxon>
        <taxon>Spermatophyta</taxon>
        <taxon>Magnoliopsida</taxon>
        <taxon>eudicotyledons</taxon>
        <taxon>Gunneridae</taxon>
        <taxon>Pentapetalae</taxon>
        <taxon>rosids</taxon>
        <taxon>fabids</taxon>
        <taxon>Malpighiales</taxon>
        <taxon>Salicaceae</taxon>
        <taxon>Saliceae</taxon>
        <taxon>Populus</taxon>
    </lineage>
</organism>
<keyword evidence="5" id="KW-0238">DNA-binding</keyword>
<feature type="domain" description="BZIP" evidence="11">
    <location>
        <begin position="305"/>
        <end position="357"/>
    </location>
</feature>
<dbReference type="InterPro" id="IPR046347">
    <property type="entry name" value="bZIP_sf"/>
</dbReference>
<evidence type="ECO:0000256" key="8">
    <source>
        <dbReference type="ARBA" id="ARBA00061369"/>
    </source>
</evidence>
<dbReference type="GO" id="GO:0003700">
    <property type="term" value="F:DNA-binding transcription factor activity"/>
    <property type="evidence" value="ECO:0007669"/>
    <property type="project" value="InterPro"/>
</dbReference>
<evidence type="ECO:0000256" key="6">
    <source>
        <dbReference type="ARBA" id="ARBA00023163"/>
    </source>
</evidence>
<evidence type="ECO:0000256" key="9">
    <source>
        <dbReference type="SAM" id="Coils"/>
    </source>
</evidence>
<accession>A0A4U5QLM9</accession>
<dbReference type="Pfam" id="PF00170">
    <property type="entry name" value="bZIP_1"/>
    <property type="match status" value="1"/>
</dbReference>
<dbReference type="GO" id="GO:0009738">
    <property type="term" value="P:abscisic acid-activated signaling pathway"/>
    <property type="evidence" value="ECO:0007669"/>
    <property type="project" value="UniProtKB-KW"/>
</dbReference>
<dbReference type="GO" id="GO:0045893">
    <property type="term" value="P:positive regulation of DNA-templated transcription"/>
    <property type="evidence" value="ECO:0007669"/>
    <property type="project" value="InterPro"/>
</dbReference>
<protein>
    <submittedName>
        <fullName evidence="12">ABA insensitive 5 family protein</fullName>
    </submittedName>
</protein>
<feature type="region of interest" description="Disordered" evidence="10">
    <location>
        <begin position="1"/>
        <end position="30"/>
    </location>
</feature>